<dbReference type="InterPro" id="IPR048683">
    <property type="entry name" value="Sf6_terminase"/>
</dbReference>
<dbReference type="Pfam" id="PF20901">
    <property type="entry name" value="Sf6_terminase"/>
    <property type="match status" value="1"/>
</dbReference>
<protein>
    <submittedName>
        <fullName evidence="2">Uncharacterized protein</fullName>
    </submittedName>
</protein>
<evidence type="ECO:0000256" key="1">
    <source>
        <dbReference type="SAM" id="MobiDB-lite"/>
    </source>
</evidence>
<dbReference type="EMBL" id="CP098747">
    <property type="protein sequence ID" value="USG59942.1"/>
    <property type="molecule type" value="Genomic_DNA"/>
</dbReference>
<gene>
    <name evidence="2" type="ORF">NBZ79_12220</name>
</gene>
<evidence type="ECO:0000313" key="3">
    <source>
        <dbReference type="Proteomes" id="UP001056291"/>
    </source>
</evidence>
<dbReference type="Gene3D" id="1.10.10.60">
    <property type="entry name" value="Homeodomain-like"/>
    <property type="match status" value="1"/>
</dbReference>
<proteinExistence type="predicted"/>
<feature type="compositionally biased region" description="Acidic residues" evidence="1">
    <location>
        <begin position="73"/>
        <end position="87"/>
    </location>
</feature>
<name>A0ABY4W249_9PROT</name>
<sequence length="140" mass="15838">MNTLDVIKKTVQERFQWRKNAVPILEEIRKAGRLVDMVAVLGSVFQRKEEVIIRQFMADVLAGEILEISDGANDNDNDNEAEAESPGEDVPRSKLRIDTRKWLMANFSPMKYSDRPVAANDTGSASFKAPRLYLPENGRD</sequence>
<evidence type="ECO:0000313" key="2">
    <source>
        <dbReference type="EMBL" id="USG59942.1"/>
    </source>
</evidence>
<dbReference type="Proteomes" id="UP001056291">
    <property type="component" value="Chromosome"/>
</dbReference>
<keyword evidence="3" id="KW-1185">Reference proteome</keyword>
<organism evidence="2 3">
    <name type="scientific">Sneathiella marina</name>
    <dbReference type="NCBI Taxonomy" id="2950108"/>
    <lineage>
        <taxon>Bacteria</taxon>
        <taxon>Pseudomonadati</taxon>
        <taxon>Pseudomonadota</taxon>
        <taxon>Alphaproteobacteria</taxon>
        <taxon>Sneathiellales</taxon>
        <taxon>Sneathiellaceae</taxon>
        <taxon>Sneathiella</taxon>
    </lineage>
</organism>
<feature type="region of interest" description="Disordered" evidence="1">
    <location>
        <begin position="69"/>
        <end position="93"/>
    </location>
</feature>
<accession>A0ABY4W249</accession>
<dbReference type="RefSeq" id="WP_251932712.1">
    <property type="nucleotide sequence ID" value="NZ_CP098747.1"/>
</dbReference>
<reference evidence="2" key="1">
    <citation type="submission" date="2022-06" db="EMBL/GenBank/DDBJ databases">
        <title>Sneathiella actinostolidae sp. nov., isolated from a sea anemonein the Western Pacific Ocean.</title>
        <authorList>
            <person name="Wei M.J."/>
        </authorList>
    </citation>
    <scope>NUCLEOTIDE SEQUENCE</scope>
    <source>
        <strain evidence="2">PHK-P5</strain>
    </source>
</reference>